<evidence type="ECO:0000313" key="3">
    <source>
        <dbReference type="Proteomes" id="UP000796880"/>
    </source>
</evidence>
<comment type="caution">
    <text evidence="2">The sequence shown here is derived from an EMBL/GenBank/DDBJ whole genome shotgun (WGS) entry which is preliminary data.</text>
</comment>
<feature type="compositionally biased region" description="Low complexity" evidence="1">
    <location>
        <begin position="1"/>
        <end position="15"/>
    </location>
</feature>
<reference evidence="2" key="1">
    <citation type="submission" date="2020-03" db="EMBL/GenBank/DDBJ databases">
        <title>A high-quality chromosome-level genome assembly of a woody plant with both climbing and erect habits, Rhamnella rubrinervis.</title>
        <authorList>
            <person name="Lu Z."/>
            <person name="Yang Y."/>
            <person name="Zhu X."/>
            <person name="Sun Y."/>
        </authorList>
    </citation>
    <scope>NUCLEOTIDE SEQUENCE</scope>
    <source>
        <strain evidence="2">BYM</strain>
        <tissue evidence="2">Leaf</tissue>
    </source>
</reference>
<gene>
    <name evidence="2" type="ORF">FNV43_RR02393</name>
</gene>
<accession>A0A8K0HS59</accession>
<name>A0A8K0HS59_9ROSA</name>
<evidence type="ECO:0000313" key="2">
    <source>
        <dbReference type="EMBL" id="KAF3457735.1"/>
    </source>
</evidence>
<dbReference type="EMBL" id="VOIH02000001">
    <property type="protein sequence ID" value="KAF3457735.1"/>
    <property type="molecule type" value="Genomic_DNA"/>
</dbReference>
<proteinExistence type="predicted"/>
<protein>
    <submittedName>
        <fullName evidence="2">Uncharacterized protein</fullName>
    </submittedName>
</protein>
<sequence length="253" mass="27849">MNKNSSSEGSHSGENMIDKKAGICHGGEDYGVKTPSSNSMTIMVMHLDVVAPTIDGLTILEVLKRKHCDDVIPYKRSRDRPNVGSSQDFVDITMDVGTDDIASTTVNPLEVSHKTPMEDASKLGHETLATTINPVEVSHKTPIATASPIEILEWALEVPKALFRSFHGVPPMGVIQSYNQILELLPYKPGNQFFVVCVVAIHEGSTKYLVKAIKEHEDFTTKSALSLEPKEAMFRVIRTMIININLIPTHDLS</sequence>
<organism evidence="2 3">
    <name type="scientific">Rhamnella rubrinervis</name>
    <dbReference type="NCBI Taxonomy" id="2594499"/>
    <lineage>
        <taxon>Eukaryota</taxon>
        <taxon>Viridiplantae</taxon>
        <taxon>Streptophyta</taxon>
        <taxon>Embryophyta</taxon>
        <taxon>Tracheophyta</taxon>
        <taxon>Spermatophyta</taxon>
        <taxon>Magnoliopsida</taxon>
        <taxon>eudicotyledons</taxon>
        <taxon>Gunneridae</taxon>
        <taxon>Pentapetalae</taxon>
        <taxon>rosids</taxon>
        <taxon>fabids</taxon>
        <taxon>Rosales</taxon>
        <taxon>Rhamnaceae</taxon>
        <taxon>rhamnoid group</taxon>
        <taxon>Rhamneae</taxon>
        <taxon>Rhamnella</taxon>
    </lineage>
</organism>
<evidence type="ECO:0000256" key="1">
    <source>
        <dbReference type="SAM" id="MobiDB-lite"/>
    </source>
</evidence>
<feature type="region of interest" description="Disordered" evidence="1">
    <location>
        <begin position="1"/>
        <end position="20"/>
    </location>
</feature>
<dbReference type="Proteomes" id="UP000796880">
    <property type="component" value="Unassembled WGS sequence"/>
</dbReference>
<keyword evidence="3" id="KW-1185">Reference proteome</keyword>
<dbReference type="AlphaFoldDB" id="A0A8K0HS59"/>